<sequence length="65" mass="7280">MAGGPVNWLFLPLLPERDPDPGLEPELGLEPVLPLLLCSHSSCGVDRRRYCPMTPIYDEDRTDCI</sequence>
<evidence type="ECO:0000313" key="1">
    <source>
        <dbReference type="EMBL" id="TNN81776.1"/>
    </source>
</evidence>
<keyword evidence="2" id="KW-1185">Reference proteome</keyword>
<organism evidence="1 2">
    <name type="scientific">Liparis tanakae</name>
    <name type="common">Tanaka's snailfish</name>
    <dbReference type="NCBI Taxonomy" id="230148"/>
    <lineage>
        <taxon>Eukaryota</taxon>
        <taxon>Metazoa</taxon>
        <taxon>Chordata</taxon>
        <taxon>Craniata</taxon>
        <taxon>Vertebrata</taxon>
        <taxon>Euteleostomi</taxon>
        <taxon>Actinopterygii</taxon>
        <taxon>Neopterygii</taxon>
        <taxon>Teleostei</taxon>
        <taxon>Neoteleostei</taxon>
        <taxon>Acanthomorphata</taxon>
        <taxon>Eupercaria</taxon>
        <taxon>Perciformes</taxon>
        <taxon>Cottioidei</taxon>
        <taxon>Cottales</taxon>
        <taxon>Liparidae</taxon>
        <taxon>Liparis</taxon>
    </lineage>
</organism>
<name>A0A4Z2IV80_9TELE</name>
<gene>
    <name evidence="1" type="ORF">EYF80_007905</name>
</gene>
<reference evidence="1 2" key="1">
    <citation type="submission" date="2019-03" db="EMBL/GenBank/DDBJ databases">
        <title>First draft genome of Liparis tanakae, snailfish: a comprehensive survey of snailfish specific genes.</title>
        <authorList>
            <person name="Kim W."/>
            <person name="Song I."/>
            <person name="Jeong J.-H."/>
            <person name="Kim D."/>
            <person name="Kim S."/>
            <person name="Ryu S."/>
            <person name="Song J.Y."/>
            <person name="Lee S.K."/>
        </authorList>
    </citation>
    <scope>NUCLEOTIDE SEQUENCE [LARGE SCALE GENOMIC DNA]</scope>
    <source>
        <tissue evidence="1">Muscle</tissue>
    </source>
</reference>
<dbReference type="AlphaFoldDB" id="A0A4Z2IV80"/>
<dbReference type="Proteomes" id="UP000314294">
    <property type="component" value="Unassembled WGS sequence"/>
</dbReference>
<proteinExistence type="predicted"/>
<protein>
    <submittedName>
        <fullName evidence="1">Uncharacterized protein</fullName>
    </submittedName>
</protein>
<accession>A0A4Z2IV80</accession>
<comment type="caution">
    <text evidence="1">The sequence shown here is derived from an EMBL/GenBank/DDBJ whole genome shotgun (WGS) entry which is preliminary data.</text>
</comment>
<evidence type="ECO:0000313" key="2">
    <source>
        <dbReference type="Proteomes" id="UP000314294"/>
    </source>
</evidence>
<dbReference type="EMBL" id="SRLO01000044">
    <property type="protein sequence ID" value="TNN81776.1"/>
    <property type="molecule type" value="Genomic_DNA"/>
</dbReference>